<evidence type="ECO:0000256" key="1">
    <source>
        <dbReference type="ARBA" id="ARBA00022723"/>
    </source>
</evidence>
<dbReference type="SUPFAM" id="SSF54593">
    <property type="entry name" value="Glyoxalase/Bleomycin resistance protein/Dihydroxybiphenyl dioxygenase"/>
    <property type="match status" value="1"/>
</dbReference>
<sequence length="184" mass="19438" precursor="true">MKIARYLIVIPMLVAVSGVASAEEKKPAEEKAFATGVIDLGVVVSDIEASVKFYTEGIGFTEQTGFSVGGDFGRDAGLADNVPLDIRVLTLGDEAGGTKLKLMQTPGVKNKKSDNTFIHSQLGYSYITIMVTDTTQAVKRLAAIGVKPLAKGPVALPKGFPEGIYLTVVRDPDGNVVELVGPKK</sequence>
<dbReference type="AlphaFoldDB" id="A0A518E3Y0"/>
<proteinExistence type="predicted"/>
<dbReference type="Gene3D" id="3.10.180.10">
    <property type="entry name" value="2,3-Dihydroxybiphenyl 1,2-Dioxygenase, domain 1"/>
    <property type="match status" value="1"/>
</dbReference>
<organism evidence="4 5">
    <name type="scientific">Lignipirellula cremea</name>
    <dbReference type="NCBI Taxonomy" id="2528010"/>
    <lineage>
        <taxon>Bacteria</taxon>
        <taxon>Pseudomonadati</taxon>
        <taxon>Planctomycetota</taxon>
        <taxon>Planctomycetia</taxon>
        <taxon>Pirellulales</taxon>
        <taxon>Pirellulaceae</taxon>
        <taxon>Lignipirellula</taxon>
    </lineage>
</organism>
<dbReference type="RefSeq" id="WP_197442767.1">
    <property type="nucleotide sequence ID" value="NZ_CP036433.1"/>
</dbReference>
<reference evidence="4 5" key="1">
    <citation type="submission" date="2019-02" db="EMBL/GenBank/DDBJ databases">
        <title>Deep-cultivation of Planctomycetes and their phenomic and genomic characterization uncovers novel biology.</title>
        <authorList>
            <person name="Wiegand S."/>
            <person name="Jogler M."/>
            <person name="Boedeker C."/>
            <person name="Pinto D."/>
            <person name="Vollmers J."/>
            <person name="Rivas-Marin E."/>
            <person name="Kohn T."/>
            <person name="Peeters S.H."/>
            <person name="Heuer A."/>
            <person name="Rast P."/>
            <person name="Oberbeckmann S."/>
            <person name="Bunk B."/>
            <person name="Jeske O."/>
            <person name="Meyerdierks A."/>
            <person name="Storesund J.E."/>
            <person name="Kallscheuer N."/>
            <person name="Luecker S."/>
            <person name="Lage O.M."/>
            <person name="Pohl T."/>
            <person name="Merkel B.J."/>
            <person name="Hornburger P."/>
            <person name="Mueller R.-W."/>
            <person name="Bruemmer F."/>
            <person name="Labrenz M."/>
            <person name="Spormann A.M."/>
            <person name="Op den Camp H."/>
            <person name="Overmann J."/>
            <person name="Amann R."/>
            <person name="Jetten M.S.M."/>
            <person name="Mascher T."/>
            <person name="Medema M.H."/>
            <person name="Devos D.P."/>
            <person name="Kaster A.-K."/>
            <person name="Ovreas L."/>
            <person name="Rohde M."/>
            <person name="Galperin M.Y."/>
            <person name="Jogler C."/>
        </authorList>
    </citation>
    <scope>NUCLEOTIDE SEQUENCE [LARGE SCALE GENOMIC DNA]</scope>
    <source>
        <strain evidence="4 5">Pla85_3_4</strain>
    </source>
</reference>
<feature type="signal peptide" evidence="2">
    <location>
        <begin position="1"/>
        <end position="22"/>
    </location>
</feature>
<dbReference type="Proteomes" id="UP000317648">
    <property type="component" value="Chromosome"/>
</dbReference>
<feature type="chain" id="PRO_5021852317" evidence="2">
    <location>
        <begin position="23"/>
        <end position="184"/>
    </location>
</feature>
<name>A0A518E3Y0_9BACT</name>
<dbReference type="InterPro" id="IPR037523">
    <property type="entry name" value="VOC_core"/>
</dbReference>
<dbReference type="GO" id="GO:0004493">
    <property type="term" value="F:methylmalonyl-CoA epimerase activity"/>
    <property type="evidence" value="ECO:0007669"/>
    <property type="project" value="TreeGrafter"/>
</dbReference>
<feature type="domain" description="VOC" evidence="3">
    <location>
        <begin position="36"/>
        <end position="182"/>
    </location>
</feature>
<keyword evidence="2" id="KW-0732">Signal</keyword>
<keyword evidence="1" id="KW-0479">Metal-binding</keyword>
<dbReference type="EMBL" id="CP036433">
    <property type="protein sequence ID" value="QDU98753.1"/>
    <property type="molecule type" value="Genomic_DNA"/>
</dbReference>
<dbReference type="InterPro" id="IPR004360">
    <property type="entry name" value="Glyas_Fos-R_dOase_dom"/>
</dbReference>
<evidence type="ECO:0000256" key="2">
    <source>
        <dbReference type="SAM" id="SignalP"/>
    </source>
</evidence>
<dbReference type="Pfam" id="PF00903">
    <property type="entry name" value="Glyoxalase"/>
    <property type="match status" value="1"/>
</dbReference>
<dbReference type="KEGG" id="lcre:Pla8534_66260"/>
<accession>A0A518E3Y0</accession>
<gene>
    <name evidence="4" type="ORF">Pla8534_66260</name>
</gene>
<dbReference type="PROSITE" id="PS51819">
    <property type="entry name" value="VOC"/>
    <property type="match status" value="1"/>
</dbReference>
<evidence type="ECO:0000259" key="3">
    <source>
        <dbReference type="PROSITE" id="PS51819"/>
    </source>
</evidence>
<keyword evidence="5" id="KW-1185">Reference proteome</keyword>
<dbReference type="GO" id="GO:0046491">
    <property type="term" value="P:L-methylmalonyl-CoA metabolic process"/>
    <property type="evidence" value="ECO:0007669"/>
    <property type="project" value="TreeGrafter"/>
</dbReference>
<evidence type="ECO:0000313" key="4">
    <source>
        <dbReference type="EMBL" id="QDU98753.1"/>
    </source>
</evidence>
<protein>
    <submittedName>
        <fullName evidence="4">Glyoxalase-like domain protein</fullName>
    </submittedName>
</protein>
<dbReference type="PANTHER" id="PTHR43048">
    <property type="entry name" value="METHYLMALONYL-COA EPIMERASE"/>
    <property type="match status" value="1"/>
</dbReference>
<dbReference type="InterPro" id="IPR051785">
    <property type="entry name" value="MMCE/EMCE_epimerase"/>
</dbReference>
<dbReference type="PANTHER" id="PTHR43048:SF3">
    <property type="entry name" value="METHYLMALONYL-COA EPIMERASE, MITOCHONDRIAL"/>
    <property type="match status" value="1"/>
</dbReference>
<evidence type="ECO:0000313" key="5">
    <source>
        <dbReference type="Proteomes" id="UP000317648"/>
    </source>
</evidence>
<dbReference type="GO" id="GO:0046872">
    <property type="term" value="F:metal ion binding"/>
    <property type="evidence" value="ECO:0007669"/>
    <property type="project" value="UniProtKB-KW"/>
</dbReference>
<dbReference type="InterPro" id="IPR029068">
    <property type="entry name" value="Glyas_Bleomycin-R_OHBP_Dase"/>
</dbReference>